<reference evidence="2 3" key="1">
    <citation type="submission" date="2022-06" db="EMBL/GenBank/DDBJ databases">
        <title>A taxonomic note on the genus Prevotella: Description of four novel genera and emended description of the genera Hallella and Xylanibacter.</title>
        <authorList>
            <person name="Hitch T.C.A."/>
        </authorList>
    </citation>
    <scope>NUCLEOTIDE SEQUENCE [LARGE SCALE GENOMIC DNA]</scope>
    <source>
        <strain evidence="2 3">DSM 100619</strain>
    </source>
</reference>
<feature type="chain" id="PRO_5046821629" description="Lipocalin-like domain-containing protein" evidence="1">
    <location>
        <begin position="21"/>
        <end position="150"/>
    </location>
</feature>
<accession>A0ABT1BXI6</accession>
<evidence type="ECO:0000256" key="1">
    <source>
        <dbReference type="SAM" id="SignalP"/>
    </source>
</evidence>
<organism evidence="2 3">
    <name type="scientific">Segatella cerevisiae</name>
    <dbReference type="NCBI Taxonomy" id="2053716"/>
    <lineage>
        <taxon>Bacteria</taxon>
        <taxon>Pseudomonadati</taxon>
        <taxon>Bacteroidota</taxon>
        <taxon>Bacteroidia</taxon>
        <taxon>Bacteroidales</taxon>
        <taxon>Prevotellaceae</taxon>
        <taxon>Segatella</taxon>
    </lineage>
</organism>
<evidence type="ECO:0000313" key="2">
    <source>
        <dbReference type="EMBL" id="MCO6024978.1"/>
    </source>
</evidence>
<keyword evidence="3" id="KW-1185">Reference proteome</keyword>
<dbReference type="RefSeq" id="WP_252760337.1">
    <property type="nucleotide sequence ID" value="NZ_JAMXLY010000009.1"/>
</dbReference>
<comment type="caution">
    <text evidence="2">The sequence shown here is derived from an EMBL/GenBank/DDBJ whole genome shotgun (WGS) entry which is preliminary data.</text>
</comment>
<name>A0ABT1BXI6_9BACT</name>
<gene>
    <name evidence="2" type="ORF">NG821_03810</name>
</gene>
<protein>
    <recommendedName>
        <fullName evidence="4">Lipocalin-like domain-containing protein</fullName>
    </recommendedName>
</protein>
<dbReference type="EMBL" id="JAMXLY010000009">
    <property type="protein sequence ID" value="MCO6024978.1"/>
    <property type="molecule type" value="Genomic_DNA"/>
</dbReference>
<keyword evidence="1" id="KW-0732">Signal</keyword>
<evidence type="ECO:0000313" key="3">
    <source>
        <dbReference type="Proteomes" id="UP001204015"/>
    </source>
</evidence>
<evidence type="ECO:0008006" key="4">
    <source>
        <dbReference type="Google" id="ProtNLM"/>
    </source>
</evidence>
<feature type="signal peptide" evidence="1">
    <location>
        <begin position="1"/>
        <end position="20"/>
    </location>
</feature>
<sequence length="150" mass="17338">MKSILKLTCILLLIYSCSQLDDNDYSDNTRVSLICDTTWVGESYKSQDGDTTTCLYDFSRNGTYKCTTLTSNGKGYNISKRNGRWAFYDKNFNVIFFGGISYWDIIKLTSQEFIVYSRLGEYGDNDMTRYKYALSPITPEYIKIIGKQKE</sequence>
<dbReference type="PROSITE" id="PS51257">
    <property type="entry name" value="PROKAR_LIPOPROTEIN"/>
    <property type="match status" value="1"/>
</dbReference>
<dbReference type="Proteomes" id="UP001204015">
    <property type="component" value="Unassembled WGS sequence"/>
</dbReference>
<proteinExistence type="predicted"/>